<evidence type="ECO:0000259" key="2">
    <source>
        <dbReference type="Pfam" id="PF02481"/>
    </source>
</evidence>
<gene>
    <name evidence="4" type="primary">dprA</name>
    <name evidence="4" type="ORF">ACFOMD_04620</name>
</gene>
<accession>A0ABV7X6R9</accession>
<comment type="caution">
    <text evidence="4">The sequence shown here is derived from an EMBL/GenBank/DDBJ whole genome shotgun (WGS) entry which is preliminary data.</text>
</comment>
<proteinExistence type="inferred from homology"/>
<evidence type="ECO:0000256" key="1">
    <source>
        <dbReference type="ARBA" id="ARBA00006525"/>
    </source>
</evidence>
<dbReference type="Pfam" id="PF17782">
    <property type="entry name" value="WHD_DprA"/>
    <property type="match status" value="1"/>
</dbReference>
<feature type="domain" description="Smf/DprA SLOG" evidence="2">
    <location>
        <begin position="83"/>
        <end position="286"/>
    </location>
</feature>
<organism evidence="4 5">
    <name type="scientific">Sphingoaurantiacus capsulatus</name>
    <dbReference type="NCBI Taxonomy" id="1771310"/>
    <lineage>
        <taxon>Bacteria</taxon>
        <taxon>Pseudomonadati</taxon>
        <taxon>Pseudomonadota</taxon>
        <taxon>Alphaproteobacteria</taxon>
        <taxon>Sphingomonadales</taxon>
        <taxon>Sphingosinicellaceae</taxon>
        <taxon>Sphingoaurantiacus</taxon>
    </lineage>
</organism>
<evidence type="ECO:0000313" key="4">
    <source>
        <dbReference type="EMBL" id="MFC3711840.1"/>
    </source>
</evidence>
<dbReference type="InterPro" id="IPR036388">
    <property type="entry name" value="WH-like_DNA-bd_sf"/>
</dbReference>
<evidence type="ECO:0000313" key="5">
    <source>
        <dbReference type="Proteomes" id="UP001595615"/>
    </source>
</evidence>
<dbReference type="Pfam" id="PF21102">
    <property type="entry name" value="DprA_N"/>
    <property type="match status" value="1"/>
</dbReference>
<dbReference type="SUPFAM" id="SSF102405">
    <property type="entry name" value="MCP/YpsA-like"/>
    <property type="match status" value="1"/>
</dbReference>
<sequence length="367" mass="38069">MADAPSASEAERIARLRLIRSENVGPVTFRQLITRFGNGRAALDALPELARRGGRKSLRIATAADAEREMAAVERFGGRLLFWGLALYPRLLAEIDDAPPVLAMRGDVRLLDRPAVAMVGARNASAAAIRFARGMAADLAAEGVVVVSGLARGIDAAAHTGALDGGTVGVIAGGLDIVYPPENADLHEQLFAQGLVVAEQPLGVEPQARHFPRRNRIISGLSQGVVIVEAAPKSGSLITARFAGEQGREVMAVPGSPLDPRAQGCNLLIRDGATLVQSAADVLESLGPIGGSRAATPPAPPFSPAPVAEAGEAERDAVIALLGPVAVPVDELIRLSNLPPAVVQTILLELEIGGRLVRHAGGRVALS</sequence>
<keyword evidence="5" id="KW-1185">Reference proteome</keyword>
<dbReference type="Gene3D" id="1.10.10.10">
    <property type="entry name" value="Winged helix-like DNA-binding domain superfamily/Winged helix DNA-binding domain"/>
    <property type="match status" value="1"/>
</dbReference>
<dbReference type="PANTHER" id="PTHR43022:SF1">
    <property type="entry name" value="PROTEIN SMF"/>
    <property type="match status" value="1"/>
</dbReference>
<comment type="similarity">
    <text evidence="1">Belongs to the DprA/Smf family.</text>
</comment>
<dbReference type="RefSeq" id="WP_380857541.1">
    <property type="nucleotide sequence ID" value="NZ_JBHRXV010000003.1"/>
</dbReference>
<dbReference type="EMBL" id="JBHRXV010000003">
    <property type="protein sequence ID" value="MFC3711840.1"/>
    <property type="molecule type" value="Genomic_DNA"/>
</dbReference>
<name>A0ABV7X6R9_9SPHN</name>
<dbReference type="InterPro" id="IPR057666">
    <property type="entry name" value="DrpA_SLOG"/>
</dbReference>
<reference evidence="5" key="1">
    <citation type="journal article" date="2019" name="Int. J. Syst. Evol. Microbiol.">
        <title>The Global Catalogue of Microorganisms (GCM) 10K type strain sequencing project: providing services to taxonomists for standard genome sequencing and annotation.</title>
        <authorList>
            <consortium name="The Broad Institute Genomics Platform"/>
            <consortium name="The Broad Institute Genome Sequencing Center for Infectious Disease"/>
            <person name="Wu L."/>
            <person name="Ma J."/>
        </authorList>
    </citation>
    <scope>NUCLEOTIDE SEQUENCE [LARGE SCALE GENOMIC DNA]</scope>
    <source>
        <strain evidence="5">KCTC 42644</strain>
    </source>
</reference>
<dbReference type="NCBIfam" id="TIGR00732">
    <property type="entry name" value="dprA"/>
    <property type="match status" value="1"/>
</dbReference>
<dbReference type="Pfam" id="PF02481">
    <property type="entry name" value="DNA_processg_A"/>
    <property type="match status" value="1"/>
</dbReference>
<dbReference type="Gene3D" id="3.40.50.450">
    <property type="match status" value="1"/>
</dbReference>
<protein>
    <submittedName>
        <fullName evidence="4">DNA-processing protein DprA</fullName>
    </submittedName>
</protein>
<dbReference type="InterPro" id="IPR041614">
    <property type="entry name" value="DprA_WH"/>
</dbReference>
<dbReference type="InterPro" id="IPR003488">
    <property type="entry name" value="DprA"/>
</dbReference>
<evidence type="ECO:0000259" key="3">
    <source>
        <dbReference type="Pfam" id="PF17782"/>
    </source>
</evidence>
<dbReference type="Proteomes" id="UP001595615">
    <property type="component" value="Unassembled WGS sequence"/>
</dbReference>
<feature type="domain" description="DprA winged helix" evidence="3">
    <location>
        <begin position="304"/>
        <end position="362"/>
    </location>
</feature>
<dbReference type="PANTHER" id="PTHR43022">
    <property type="entry name" value="PROTEIN SMF"/>
    <property type="match status" value="1"/>
</dbReference>